<comment type="caution">
    <text evidence="2">The sequence shown here is derived from an EMBL/GenBank/DDBJ whole genome shotgun (WGS) entry which is preliminary data.</text>
</comment>
<dbReference type="PROSITE" id="PS50042">
    <property type="entry name" value="CNMP_BINDING_3"/>
    <property type="match status" value="1"/>
</dbReference>
<dbReference type="SUPFAM" id="SSF51206">
    <property type="entry name" value="cAMP-binding domain-like"/>
    <property type="match status" value="1"/>
</dbReference>
<feature type="domain" description="Cyclic nucleotide-binding" evidence="1">
    <location>
        <begin position="11"/>
        <end position="70"/>
    </location>
</feature>
<dbReference type="InterPro" id="IPR018490">
    <property type="entry name" value="cNMP-bd_dom_sf"/>
</dbReference>
<dbReference type="RefSeq" id="WP_342693322.1">
    <property type="nucleotide sequence ID" value="NZ_JBCGDP010000027.1"/>
</dbReference>
<evidence type="ECO:0000313" key="2">
    <source>
        <dbReference type="EMBL" id="MEM0578508.1"/>
    </source>
</evidence>
<dbReference type="InterPro" id="IPR014710">
    <property type="entry name" value="RmlC-like_jellyroll"/>
</dbReference>
<organism evidence="2 3">
    <name type="scientific">Flavobacterium polysaccharolyticum</name>
    <dbReference type="NCBI Taxonomy" id="3133148"/>
    <lineage>
        <taxon>Bacteria</taxon>
        <taxon>Pseudomonadati</taxon>
        <taxon>Bacteroidota</taxon>
        <taxon>Flavobacteriia</taxon>
        <taxon>Flavobacteriales</taxon>
        <taxon>Flavobacteriaceae</taxon>
        <taxon>Flavobacterium</taxon>
    </lineage>
</organism>
<name>A0ABU9NUX2_9FLAO</name>
<dbReference type="Proteomes" id="UP001468798">
    <property type="component" value="Unassembled WGS sequence"/>
</dbReference>
<dbReference type="Pfam" id="PF00027">
    <property type="entry name" value="cNMP_binding"/>
    <property type="match status" value="1"/>
</dbReference>
<dbReference type="CDD" id="cd00038">
    <property type="entry name" value="CAP_ED"/>
    <property type="match status" value="1"/>
</dbReference>
<dbReference type="Gene3D" id="2.60.120.10">
    <property type="entry name" value="Jelly Rolls"/>
    <property type="match status" value="1"/>
</dbReference>
<sequence>MKEILYSHFENFIDLTEYEFEYIYSHLKIKKYKKHQFLFQEGDVVSFDYFIINGIVKTYLVDVDGKERIIDLSYDNLWISDYPNLFEQSATNLFASCIVDTQVCCLSIDDIDKLSEEIPSILKYFRMRGRQGIIKREKRITSLLMLNIKERLEMFKSDFSPIFNKLPKSIIASYIGVSRETLSRLNKKKRNNTLYPYPFLSLQKSRKKDLILQ</sequence>
<gene>
    <name evidence="2" type="ORF">WFZ86_18540</name>
</gene>
<evidence type="ECO:0000313" key="3">
    <source>
        <dbReference type="Proteomes" id="UP001468798"/>
    </source>
</evidence>
<dbReference type="EMBL" id="JBCGDP010000027">
    <property type="protein sequence ID" value="MEM0578508.1"/>
    <property type="molecule type" value="Genomic_DNA"/>
</dbReference>
<proteinExistence type="predicted"/>
<reference evidence="2 3" key="1">
    <citation type="submission" date="2024-03" db="EMBL/GenBank/DDBJ databases">
        <title>Two novel species of the genus Flavobacterium exhibiting potentially degradation of complex polysaccharides.</title>
        <authorList>
            <person name="Lian X."/>
        </authorList>
    </citation>
    <scope>NUCLEOTIDE SEQUENCE [LARGE SCALE GENOMIC DNA]</scope>
    <source>
        <strain evidence="2 3">N6</strain>
    </source>
</reference>
<keyword evidence="3" id="KW-1185">Reference proteome</keyword>
<accession>A0ABU9NUX2</accession>
<protein>
    <submittedName>
        <fullName evidence="2">Crp/Fnr family transcriptional regulator</fullName>
    </submittedName>
</protein>
<evidence type="ECO:0000259" key="1">
    <source>
        <dbReference type="PROSITE" id="PS50042"/>
    </source>
</evidence>
<dbReference type="InterPro" id="IPR000595">
    <property type="entry name" value="cNMP-bd_dom"/>
</dbReference>